<reference evidence="16 17" key="1">
    <citation type="submission" date="2015-08" db="EMBL/GenBank/DDBJ databases">
        <title>Genomes of Paenibacillus riograndensis.</title>
        <authorList>
            <person name="Sant'Anna F.H."/>
            <person name="Souza R."/>
            <person name="Ambrosini A."/>
            <person name="Bach E."/>
            <person name="Fernandes G."/>
            <person name="Balsanelli E."/>
            <person name="Baura V.A."/>
            <person name="Pedrosa F.O."/>
            <person name="Souza E.M."/>
            <person name="Passaglia L."/>
        </authorList>
    </citation>
    <scope>NUCLEOTIDE SEQUENCE [LARGE SCALE GENOMIC DNA]</scope>
    <source>
        <strain evidence="16 17">CAS34</strain>
    </source>
</reference>
<dbReference type="RefSeq" id="WP_060863161.1">
    <property type="nucleotide sequence ID" value="NZ_LIRB01000147.1"/>
</dbReference>
<keyword evidence="8" id="KW-0408">Iron</keyword>
<evidence type="ECO:0000256" key="9">
    <source>
        <dbReference type="ARBA" id="ARBA00023014"/>
    </source>
</evidence>
<proteinExistence type="inferred from homology"/>
<keyword evidence="7" id="KW-0479">Metal-binding</keyword>
<evidence type="ECO:0000256" key="11">
    <source>
        <dbReference type="ARBA" id="ARBA00041766"/>
    </source>
</evidence>
<comment type="caution">
    <text evidence="16">The sequence shown here is derived from an EMBL/GenBank/DDBJ whole genome shotgun (WGS) entry which is preliminary data.</text>
</comment>
<dbReference type="SUPFAM" id="SSF143548">
    <property type="entry name" value="Serine metabolism enzymes domain"/>
    <property type="match status" value="1"/>
</dbReference>
<accession>A0A132TI68</accession>
<dbReference type="GO" id="GO:0046872">
    <property type="term" value="F:metal ion binding"/>
    <property type="evidence" value="ECO:0007669"/>
    <property type="project" value="UniProtKB-KW"/>
</dbReference>
<evidence type="ECO:0000259" key="15">
    <source>
        <dbReference type="Pfam" id="PF03315"/>
    </source>
</evidence>
<keyword evidence="10" id="KW-0456">Lyase</keyword>
<dbReference type="GO" id="GO:0006094">
    <property type="term" value="P:gluconeogenesis"/>
    <property type="evidence" value="ECO:0007669"/>
    <property type="project" value="UniProtKB-KW"/>
</dbReference>
<organism evidence="16 17">
    <name type="scientific">Paenibacillus riograndensis</name>
    <dbReference type="NCBI Taxonomy" id="483937"/>
    <lineage>
        <taxon>Bacteria</taxon>
        <taxon>Bacillati</taxon>
        <taxon>Bacillota</taxon>
        <taxon>Bacilli</taxon>
        <taxon>Bacillales</taxon>
        <taxon>Paenibacillaceae</taxon>
        <taxon>Paenibacillus</taxon>
        <taxon>Paenibacillus sonchi group</taxon>
    </lineage>
</organism>
<evidence type="ECO:0000256" key="3">
    <source>
        <dbReference type="ARBA" id="ARBA00008636"/>
    </source>
</evidence>
<comment type="cofactor">
    <cofactor evidence="1">
        <name>[4Fe-4S] cluster</name>
        <dbReference type="ChEBI" id="CHEBI:49883"/>
    </cofactor>
</comment>
<dbReference type="Gene3D" id="3.30.1330.90">
    <property type="entry name" value="D-3-phosphoglycerate dehydrogenase, domain 3"/>
    <property type="match status" value="1"/>
</dbReference>
<dbReference type="InterPro" id="IPR051318">
    <property type="entry name" value="Fe-S_L-Ser"/>
</dbReference>
<evidence type="ECO:0000256" key="6">
    <source>
        <dbReference type="ARBA" id="ARBA00022485"/>
    </source>
</evidence>
<dbReference type="EMBL" id="LIRB01000147">
    <property type="protein sequence ID" value="KWX70980.1"/>
    <property type="molecule type" value="Genomic_DNA"/>
</dbReference>
<evidence type="ECO:0000256" key="10">
    <source>
        <dbReference type="ARBA" id="ARBA00023239"/>
    </source>
</evidence>
<comment type="catalytic activity">
    <reaction evidence="12">
        <text>L-serine = pyruvate + NH4(+)</text>
        <dbReference type="Rhea" id="RHEA:19169"/>
        <dbReference type="ChEBI" id="CHEBI:15361"/>
        <dbReference type="ChEBI" id="CHEBI:28938"/>
        <dbReference type="ChEBI" id="CHEBI:33384"/>
        <dbReference type="EC" id="4.3.1.17"/>
    </reaction>
</comment>
<evidence type="ECO:0000256" key="8">
    <source>
        <dbReference type="ARBA" id="ARBA00023004"/>
    </source>
</evidence>
<dbReference type="InterPro" id="IPR029009">
    <property type="entry name" value="ASB_dom_sf"/>
</dbReference>
<gene>
    <name evidence="16" type="ORF">AMQ84_28555</name>
</gene>
<dbReference type="Proteomes" id="UP000070475">
    <property type="component" value="Unassembled WGS sequence"/>
</dbReference>
<sequence>MRSLTELYKIGSGPSSSHTMGPEKAARIFKSENEDADQFKALIYGSLAKTGKGHMTDKAIIRALSPAPAEVQFVPQPDFVLPHPNTMDLFAYKDGRQTAFMRAVSIGGGDIVIEGREETHGPDVYPENSFAEISAFCKANHIRLSDYVEQREGNQIWEFLQGIWEAMKRSIDEGLSVTGILEGGLHVERKAKYLYHQGHVDESPETRENRIVSAYAFAVNEQNAAAGTVVTAPTCGASGFVPASLRYMQEKMQVPDEQILRALAVGGLMGNLVKQNASISGAQCGCQAEVGTACSMAAAALAELSGMEIDQIEYAAEVAMEHHLGLTCDPINGLVQIPCIERNAVGAMRAINALSLAKFLSGTRKISFDLVVQTMYETGLDMNSSYRETSEGGLAKLYKIDS</sequence>
<dbReference type="Pfam" id="PF03315">
    <property type="entry name" value="SDH_beta"/>
    <property type="match status" value="1"/>
</dbReference>
<keyword evidence="6" id="KW-0004">4Fe-4S</keyword>
<feature type="domain" description="Serine dehydratase-like alpha subunit" evidence="14">
    <location>
        <begin position="152"/>
        <end position="395"/>
    </location>
</feature>
<dbReference type="PANTHER" id="PTHR30182:SF1">
    <property type="entry name" value="L-SERINE DEHYDRATASE 1"/>
    <property type="match status" value="1"/>
</dbReference>
<evidence type="ECO:0000259" key="14">
    <source>
        <dbReference type="Pfam" id="PF03313"/>
    </source>
</evidence>
<feature type="domain" description="Serine dehydratase beta chain" evidence="15">
    <location>
        <begin position="3"/>
        <end position="66"/>
    </location>
</feature>
<comment type="similarity">
    <text evidence="3">Belongs to the iron-sulfur dependent L-serine dehydratase family.</text>
</comment>
<protein>
    <recommendedName>
        <fullName evidence="4">L-serine ammonia-lyase</fullName>
        <ecNumber evidence="4">4.3.1.17</ecNumber>
    </recommendedName>
    <alternativeName>
        <fullName evidence="11">L-serine deaminase</fullName>
    </alternativeName>
</protein>
<dbReference type="InterPro" id="IPR005130">
    <property type="entry name" value="Ser_deHydtase-like_asu"/>
</dbReference>
<keyword evidence="17" id="KW-1185">Reference proteome</keyword>
<dbReference type="GO" id="GO:0051539">
    <property type="term" value="F:4 iron, 4 sulfur cluster binding"/>
    <property type="evidence" value="ECO:0007669"/>
    <property type="project" value="UniProtKB-KW"/>
</dbReference>
<evidence type="ECO:0000256" key="1">
    <source>
        <dbReference type="ARBA" id="ARBA00001966"/>
    </source>
</evidence>
<keyword evidence="5" id="KW-0312">Gluconeogenesis</keyword>
<dbReference type="Pfam" id="PF03313">
    <property type="entry name" value="SDH_alpha"/>
    <property type="match status" value="1"/>
</dbReference>
<dbReference type="GO" id="GO:0003941">
    <property type="term" value="F:L-serine ammonia-lyase activity"/>
    <property type="evidence" value="ECO:0007669"/>
    <property type="project" value="UniProtKB-EC"/>
</dbReference>
<dbReference type="AlphaFoldDB" id="A0A132TI68"/>
<evidence type="ECO:0000256" key="2">
    <source>
        <dbReference type="ARBA" id="ARBA00004742"/>
    </source>
</evidence>
<dbReference type="OrthoDB" id="9805537at2"/>
<evidence type="ECO:0000313" key="16">
    <source>
        <dbReference type="EMBL" id="KWX70980.1"/>
    </source>
</evidence>
<feature type="region of interest" description="Disordered" evidence="13">
    <location>
        <begin position="1"/>
        <end position="24"/>
    </location>
</feature>
<evidence type="ECO:0000256" key="4">
    <source>
        <dbReference type="ARBA" id="ARBA00012093"/>
    </source>
</evidence>
<evidence type="ECO:0000256" key="5">
    <source>
        <dbReference type="ARBA" id="ARBA00022432"/>
    </source>
</evidence>
<evidence type="ECO:0000256" key="7">
    <source>
        <dbReference type="ARBA" id="ARBA00022723"/>
    </source>
</evidence>
<evidence type="ECO:0000256" key="12">
    <source>
        <dbReference type="ARBA" id="ARBA00049406"/>
    </source>
</evidence>
<keyword evidence="9" id="KW-0411">Iron-sulfur</keyword>
<name>A0A132TI68_9BACL</name>
<dbReference type="EC" id="4.3.1.17" evidence="4"/>
<evidence type="ECO:0000313" key="17">
    <source>
        <dbReference type="Proteomes" id="UP000070475"/>
    </source>
</evidence>
<comment type="pathway">
    <text evidence="2">Carbohydrate biosynthesis; gluconeogenesis.</text>
</comment>
<dbReference type="InterPro" id="IPR005131">
    <property type="entry name" value="Ser_deHydtase_bsu"/>
</dbReference>
<dbReference type="PATRIC" id="fig|483937.3.peg.3187"/>
<dbReference type="PANTHER" id="PTHR30182">
    <property type="entry name" value="L-SERINE DEHYDRATASE"/>
    <property type="match status" value="1"/>
</dbReference>
<evidence type="ECO:0000256" key="13">
    <source>
        <dbReference type="SAM" id="MobiDB-lite"/>
    </source>
</evidence>